<dbReference type="GO" id="GO:0004467">
    <property type="term" value="F:long-chain fatty acid-CoA ligase activity"/>
    <property type="evidence" value="ECO:0007669"/>
    <property type="project" value="TreeGrafter"/>
</dbReference>
<dbReference type="PROSITE" id="PS00455">
    <property type="entry name" value="AMP_BINDING"/>
    <property type="match status" value="1"/>
</dbReference>
<proteinExistence type="inferred from homology"/>
<name>A0A7X0PIY4_9BURK</name>
<dbReference type="EC" id="6.2.1.-" evidence="7"/>
<evidence type="ECO:0000256" key="2">
    <source>
        <dbReference type="ARBA" id="ARBA00022598"/>
    </source>
</evidence>
<dbReference type="PANTHER" id="PTHR43107">
    <property type="entry name" value="LONG-CHAIN FATTY ACID TRANSPORT PROTEIN"/>
    <property type="match status" value="1"/>
</dbReference>
<dbReference type="InterPro" id="IPR025110">
    <property type="entry name" value="AMP-bd_C"/>
</dbReference>
<evidence type="ECO:0000256" key="1">
    <source>
        <dbReference type="ARBA" id="ARBA00006432"/>
    </source>
</evidence>
<keyword evidence="3" id="KW-0547">Nucleotide-binding</keyword>
<dbReference type="InterPro" id="IPR042099">
    <property type="entry name" value="ANL_N_sf"/>
</dbReference>
<dbReference type="EMBL" id="JACHLK010000012">
    <property type="protein sequence ID" value="MBB6562429.1"/>
    <property type="molecule type" value="Genomic_DNA"/>
</dbReference>
<dbReference type="Gene3D" id="3.30.300.30">
    <property type="match status" value="1"/>
</dbReference>
<dbReference type="GO" id="GO:0005524">
    <property type="term" value="F:ATP binding"/>
    <property type="evidence" value="ECO:0007669"/>
    <property type="project" value="UniProtKB-KW"/>
</dbReference>
<sequence length="531" mass="57898">MANALLPLAPSLGAELRRAAAEVPQQPFIRMAAGEWSYRQIDEASDRLATGLHAQGVRAGHHVSLMLPNCIEMAILWFALAKLGAVAAPVNTSFRGAALAAAVNLVESRLAVVHATLHAQWAEVQPELATATQVFLVGEGGALPDGCQPYSLLCSVEPTALALPRPEVAPDALCLLLYTSGTTGRSKAAMIAHRFVLAQARLFIAGLELRPDDVLYCPYPMFHLDATVMTIVPALLLRGVAAIGERFSVSRYWDEVRALQATVFDFMGATVTMLWKQPPSPRDRDHRARLGWGVPLPAFAPAFEQRFGCRLVELYGSTEAGGVMYTPLHEPRRTGSCGKVDPAFSARLADPQGAAVPVGQPGELLIRPEQTGLLMQGYYGMPEATLTAFKDLWFHTGDLLRQDADGYMYFVGRTKDIVRRRGENISAAEVEMGIETHPDVLESAVFGVPSDMTEEEVMACVVLRPGSRLTPADLAQHCSERMARFMVPRYVRLLSALPKTPTDKVEKFRLQAEGIAPGTWDRETDTQRTAN</sequence>
<evidence type="ECO:0000256" key="4">
    <source>
        <dbReference type="ARBA" id="ARBA00022840"/>
    </source>
</evidence>
<gene>
    <name evidence="7" type="ORF">HNP48_005139</name>
</gene>
<keyword evidence="4" id="KW-0067">ATP-binding</keyword>
<dbReference type="InterPro" id="IPR000873">
    <property type="entry name" value="AMP-dep_synth/lig_dom"/>
</dbReference>
<dbReference type="Proteomes" id="UP000575083">
    <property type="component" value="Unassembled WGS sequence"/>
</dbReference>
<comment type="caution">
    <text evidence="7">The sequence shown here is derived from an EMBL/GenBank/DDBJ whole genome shotgun (WGS) entry which is preliminary data.</text>
</comment>
<dbReference type="PANTHER" id="PTHR43107:SF15">
    <property type="entry name" value="FATTY ACID TRANSPORT PROTEIN 3, ISOFORM A"/>
    <property type="match status" value="1"/>
</dbReference>
<evidence type="ECO:0000313" key="8">
    <source>
        <dbReference type="Proteomes" id="UP000575083"/>
    </source>
</evidence>
<feature type="domain" description="AMP-binding enzyme C-terminal" evidence="6">
    <location>
        <begin position="429"/>
        <end position="504"/>
    </location>
</feature>
<evidence type="ECO:0000259" key="5">
    <source>
        <dbReference type="Pfam" id="PF00501"/>
    </source>
</evidence>
<dbReference type="GO" id="GO:0005324">
    <property type="term" value="F:long-chain fatty acid transmembrane transporter activity"/>
    <property type="evidence" value="ECO:0007669"/>
    <property type="project" value="TreeGrafter"/>
</dbReference>
<dbReference type="RefSeq" id="WP_184862421.1">
    <property type="nucleotide sequence ID" value="NZ_JACHLK010000012.1"/>
</dbReference>
<dbReference type="SUPFAM" id="SSF56801">
    <property type="entry name" value="Acetyl-CoA synthetase-like"/>
    <property type="match status" value="1"/>
</dbReference>
<evidence type="ECO:0000313" key="7">
    <source>
        <dbReference type="EMBL" id="MBB6562429.1"/>
    </source>
</evidence>
<dbReference type="InterPro" id="IPR020845">
    <property type="entry name" value="AMP-binding_CS"/>
</dbReference>
<dbReference type="InterPro" id="IPR045851">
    <property type="entry name" value="AMP-bd_C_sf"/>
</dbReference>
<keyword evidence="8" id="KW-1185">Reference proteome</keyword>
<dbReference type="Pfam" id="PF00501">
    <property type="entry name" value="AMP-binding"/>
    <property type="match status" value="1"/>
</dbReference>
<reference evidence="7 8" key="1">
    <citation type="submission" date="2020-08" db="EMBL/GenBank/DDBJ databases">
        <title>Functional genomics of gut bacteria from endangered species of beetles.</title>
        <authorList>
            <person name="Carlos-Shanley C."/>
        </authorList>
    </citation>
    <scope>NUCLEOTIDE SEQUENCE [LARGE SCALE GENOMIC DNA]</scope>
    <source>
        <strain evidence="7 8">S00198</strain>
    </source>
</reference>
<evidence type="ECO:0000259" key="6">
    <source>
        <dbReference type="Pfam" id="PF13193"/>
    </source>
</evidence>
<protein>
    <submittedName>
        <fullName evidence="7">Crotonobetaine/carnitine-CoA ligase</fullName>
        <ecNumber evidence="7">6.2.1.-</ecNumber>
    </submittedName>
</protein>
<organism evidence="7 8">
    <name type="scientific">Acidovorax soli</name>
    <dbReference type="NCBI Taxonomy" id="592050"/>
    <lineage>
        <taxon>Bacteria</taxon>
        <taxon>Pseudomonadati</taxon>
        <taxon>Pseudomonadota</taxon>
        <taxon>Betaproteobacteria</taxon>
        <taxon>Burkholderiales</taxon>
        <taxon>Comamonadaceae</taxon>
        <taxon>Acidovorax</taxon>
    </lineage>
</organism>
<dbReference type="Gene3D" id="3.40.50.12780">
    <property type="entry name" value="N-terminal domain of ligase-like"/>
    <property type="match status" value="1"/>
</dbReference>
<accession>A0A7X0PIY4</accession>
<dbReference type="AlphaFoldDB" id="A0A7X0PIY4"/>
<keyword evidence="2 7" id="KW-0436">Ligase</keyword>
<dbReference type="Pfam" id="PF13193">
    <property type="entry name" value="AMP-binding_C"/>
    <property type="match status" value="1"/>
</dbReference>
<evidence type="ECO:0000256" key="3">
    <source>
        <dbReference type="ARBA" id="ARBA00022741"/>
    </source>
</evidence>
<dbReference type="GO" id="GO:0005886">
    <property type="term" value="C:plasma membrane"/>
    <property type="evidence" value="ECO:0007669"/>
    <property type="project" value="TreeGrafter"/>
</dbReference>
<dbReference type="GO" id="GO:0044539">
    <property type="term" value="P:long-chain fatty acid import into cell"/>
    <property type="evidence" value="ECO:0007669"/>
    <property type="project" value="TreeGrafter"/>
</dbReference>
<feature type="domain" description="AMP-dependent synthetase/ligase" evidence="5">
    <location>
        <begin position="17"/>
        <end position="379"/>
    </location>
</feature>
<comment type="similarity">
    <text evidence="1">Belongs to the ATP-dependent AMP-binding enzyme family.</text>
</comment>